<proteinExistence type="predicted"/>
<keyword evidence="2" id="KW-1185">Reference proteome</keyword>
<name>A0A4C1YFR8_EUMVA</name>
<protein>
    <submittedName>
        <fullName evidence="1">Uncharacterized protein</fullName>
    </submittedName>
</protein>
<evidence type="ECO:0000313" key="2">
    <source>
        <dbReference type="Proteomes" id="UP000299102"/>
    </source>
</evidence>
<dbReference type="AlphaFoldDB" id="A0A4C1YFR8"/>
<sequence>MQNNCRLLQSRRRFSARHMNRIHAFVHRRTIESNNAARHSRKSPTDALAALRRLSGERIRAEILSQTQNGRFINNISSAKARRSSKTPCLLTLDGLWQF</sequence>
<reference evidence="1 2" key="1">
    <citation type="journal article" date="2019" name="Commun. Biol.">
        <title>The bagworm genome reveals a unique fibroin gene that provides high tensile strength.</title>
        <authorList>
            <person name="Kono N."/>
            <person name="Nakamura H."/>
            <person name="Ohtoshi R."/>
            <person name="Tomita M."/>
            <person name="Numata K."/>
            <person name="Arakawa K."/>
        </authorList>
    </citation>
    <scope>NUCLEOTIDE SEQUENCE [LARGE SCALE GENOMIC DNA]</scope>
</reference>
<dbReference type="EMBL" id="BGZK01001240">
    <property type="protein sequence ID" value="GBP75221.1"/>
    <property type="molecule type" value="Genomic_DNA"/>
</dbReference>
<accession>A0A4C1YFR8</accession>
<comment type="caution">
    <text evidence="1">The sequence shown here is derived from an EMBL/GenBank/DDBJ whole genome shotgun (WGS) entry which is preliminary data.</text>
</comment>
<gene>
    <name evidence="1" type="ORF">EVAR_82891_1</name>
</gene>
<dbReference type="Proteomes" id="UP000299102">
    <property type="component" value="Unassembled WGS sequence"/>
</dbReference>
<organism evidence="1 2">
    <name type="scientific">Eumeta variegata</name>
    <name type="common">Bagworm moth</name>
    <name type="synonym">Eumeta japonica</name>
    <dbReference type="NCBI Taxonomy" id="151549"/>
    <lineage>
        <taxon>Eukaryota</taxon>
        <taxon>Metazoa</taxon>
        <taxon>Ecdysozoa</taxon>
        <taxon>Arthropoda</taxon>
        <taxon>Hexapoda</taxon>
        <taxon>Insecta</taxon>
        <taxon>Pterygota</taxon>
        <taxon>Neoptera</taxon>
        <taxon>Endopterygota</taxon>
        <taxon>Lepidoptera</taxon>
        <taxon>Glossata</taxon>
        <taxon>Ditrysia</taxon>
        <taxon>Tineoidea</taxon>
        <taxon>Psychidae</taxon>
        <taxon>Oiketicinae</taxon>
        <taxon>Eumeta</taxon>
    </lineage>
</organism>
<evidence type="ECO:0000313" key="1">
    <source>
        <dbReference type="EMBL" id="GBP75221.1"/>
    </source>
</evidence>